<dbReference type="EMBL" id="JANBQF010000332">
    <property type="protein sequence ID" value="KAJ2002135.1"/>
    <property type="molecule type" value="Genomic_DNA"/>
</dbReference>
<gene>
    <name evidence="2" type="ORF">H4R26_003763</name>
</gene>
<dbReference type="AlphaFoldDB" id="A0A9W8EHC2"/>
<evidence type="ECO:0000313" key="3">
    <source>
        <dbReference type="Proteomes" id="UP001150907"/>
    </source>
</evidence>
<name>A0A9W8EHC2_9FUNG</name>
<proteinExistence type="predicted"/>
<keyword evidence="1" id="KW-0812">Transmembrane</keyword>
<feature type="transmembrane region" description="Helical" evidence="1">
    <location>
        <begin position="160"/>
        <end position="180"/>
    </location>
</feature>
<comment type="caution">
    <text evidence="2">The sequence shown here is derived from an EMBL/GenBank/DDBJ whole genome shotgun (WGS) entry which is preliminary data.</text>
</comment>
<protein>
    <submittedName>
        <fullName evidence="2">Uncharacterized protein</fullName>
    </submittedName>
</protein>
<sequence>MLAPYENLFGSNNYLASQAFNALPDLVAQALGISANRVTSSMIFATMNAVSVVNRSSLIKRDDEPAGPHYYMSMSITKNSQALNPKSELQLLSTTLSSQVRDPSSSLHTINTWGRFVDTTYYQVTSNLNDLNGVAQVAPNSPTQVESPFKGTDTSNSRKMWIGIGIGIFAVIFIPVMIVWNRYHKAHRVKNIRDNFVAL</sequence>
<accession>A0A9W8EHC2</accession>
<evidence type="ECO:0000256" key="1">
    <source>
        <dbReference type="SAM" id="Phobius"/>
    </source>
</evidence>
<dbReference type="OrthoDB" id="5596763at2759"/>
<reference evidence="2" key="1">
    <citation type="submission" date="2022-07" db="EMBL/GenBank/DDBJ databases">
        <title>Phylogenomic reconstructions and comparative analyses of Kickxellomycotina fungi.</title>
        <authorList>
            <person name="Reynolds N.K."/>
            <person name="Stajich J.E."/>
            <person name="Barry K."/>
            <person name="Grigoriev I.V."/>
            <person name="Crous P."/>
            <person name="Smith M.E."/>
        </authorList>
    </citation>
    <scope>NUCLEOTIDE SEQUENCE</scope>
    <source>
        <strain evidence="2">IMI 214461</strain>
    </source>
</reference>
<keyword evidence="1" id="KW-1133">Transmembrane helix</keyword>
<keyword evidence="3" id="KW-1185">Reference proteome</keyword>
<organism evidence="2 3">
    <name type="scientific">Coemansia thaxteri</name>
    <dbReference type="NCBI Taxonomy" id="2663907"/>
    <lineage>
        <taxon>Eukaryota</taxon>
        <taxon>Fungi</taxon>
        <taxon>Fungi incertae sedis</taxon>
        <taxon>Zoopagomycota</taxon>
        <taxon>Kickxellomycotina</taxon>
        <taxon>Kickxellomycetes</taxon>
        <taxon>Kickxellales</taxon>
        <taxon>Kickxellaceae</taxon>
        <taxon>Coemansia</taxon>
    </lineage>
</organism>
<dbReference type="Proteomes" id="UP001150907">
    <property type="component" value="Unassembled WGS sequence"/>
</dbReference>
<keyword evidence="1" id="KW-0472">Membrane</keyword>
<evidence type="ECO:0000313" key="2">
    <source>
        <dbReference type="EMBL" id="KAJ2002135.1"/>
    </source>
</evidence>